<reference evidence="1 2" key="1">
    <citation type="journal article" date="2021" name="ISME Commun">
        <title>Automated analysis of genomic sequences facilitates high-throughput and comprehensive description of bacteria.</title>
        <authorList>
            <person name="Hitch T.C.A."/>
        </authorList>
    </citation>
    <scope>NUCLEOTIDE SEQUENCE [LARGE SCALE GENOMIC DNA]</scope>
    <source>
        <strain evidence="2">f_CCE</strain>
    </source>
</reference>
<keyword evidence="2" id="KW-1185">Reference proteome</keyword>
<comment type="caution">
    <text evidence="1">The sequence shown here is derived from an EMBL/GenBank/DDBJ whole genome shotgun (WGS) entry which is preliminary data.</text>
</comment>
<dbReference type="Proteomes" id="UP001652395">
    <property type="component" value="Unassembled WGS sequence"/>
</dbReference>
<gene>
    <name evidence="1" type="ORF">OCV69_02885</name>
</gene>
<accession>A0ABT2UW67</accession>
<dbReference type="RefSeq" id="WP_158357562.1">
    <property type="nucleotide sequence ID" value="NZ_JAOQJF010000004.1"/>
</dbReference>
<sequence>MEKVILMDGTEYTLAVNGFYSNDQEVALKLITEDSLETVARAFRAENAETMTIKGDTFQTEAQGYVRLGSVMTRDTDAVVETRMKDPERDETGELVHPMPKLEEIRGTVVSLSMCKERMEDRVERNRADIDYLLMMEG</sequence>
<evidence type="ECO:0000313" key="2">
    <source>
        <dbReference type="Proteomes" id="UP001652395"/>
    </source>
</evidence>
<proteinExistence type="predicted"/>
<evidence type="ECO:0000313" key="1">
    <source>
        <dbReference type="EMBL" id="MCU6798889.1"/>
    </source>
</evidence>
<organism evidence="1 2">
    <name type="scientific">Alitiscatomonas aceti</name>
    <dbReference type="NCBI Taxonomy" id="2981724"/>
    <lineage>
        <taxon>Bacteria</taxon>
        <taxon>Bacillati</taxon>
        <taxon>Bacillota</taxon>
        <taxon>Clostridia</taxon>
        <taxon>Lachnospirales</taxon>
        <taxon>Lachnospiraceae</taxon>
        <taxon>Alitiscatomonas</taxon>
    </lineage>
</organism>
<protein>
    <submittedName>
        <fullName evidence="1">Uncharacterized protein</fullName>
    </submittedName>
</protein>
<name>A0ABT2UW67_9FIRM</name>
<dbReference type="EMBL" id="JAOQJF010000004">
    <property type="protein sequence ID" value="MCU6798889.1"/>
    <property type="molecule type" value="Genomic_DNA"/>
</dbReference>